<dbReference type="GO" id="GO:0005829">
    <property type="term" value="C:cytosol"/>
    <property type="evidence" value="ECO:0007669"/>
    <property type="project" value="TreeGrafter"/>
</dbReference>
<dbReference type="Proteomes" id="UP000027195">
    <property type="component" value="Unassembled WGS sequence"/>
</dbReference>
<protein>
    <submittedName>
        <fullName evidence="2">Uncharacterized protein</fullName>
    </submittedName>
</protein>
<evidence type="ECO:0000313" key="3">
    <source>
        <dbReference type="Proteomes" id="UP000027195"/>
    </source>
</evidence>
<dbReference type="Pfam" id="PF01042">
    <property type="entry name" value="Ribonuc_L-PSP"/>
    <property type="match status" value="1"/>
</dbReference>
<proteinExistence type="inferred from homology"/>
<dbReference type="GO" id="GO:0005739">
    <property type="term" value="C:mitochondrion"/>
    <property type="evidence" value="ECO:0007669"/>
    <property type="project" value="TreeGrafter"/>
</dbReference>
<dbReference type="InterPro" id="IPR035959">
    <property type="entry name" value="RutC-like_sf"/>
</dbReference>
<comment type="similarity">
    <text evidence="1">Belongs to the RutC family.</text>
</comment>
<dbReference type="EMBL" id="KL198022">
    <property type="protein sequence ID" value="KDQ18192.1"/>
    <property type="molecule type" value="Genomic_DNA"/>
</dbReference>
<accession>A0A067N214</accession>
<keyword evidence="3" id="KW-1185">Reference proteome</keyword>
<dbReference type="Gene3D" id="3.30.1330.40">
    <property type="entry name" value="RutC-like"/>
    <property type="match status" value="1"/>
</dbReference>
<dbReference type="AlphaFoldDB" id="A0A067N214"/>
<name>A0A067N214_BOTB1</name>
<dbReference type="SUPFAM" id="SSF55298">
    <property type="entry name" value="YjgF-like"/>
    <property type="match status" value="1"/>
</dbReference>
<dbReference type="STRING" id="930990.A0A067N214"/>
<dbReference type="OrthoDB" id="309640at2759"/>
<dbReference type="NCBIfam" id="TIGR00004">
    <property type="entry name" value="Rid family detoxifying hydrolase"/>
    <property type="match status" value="1"/>
</dbReference>
<dbReference type="InParanoid" id="A0A067N214"/>
<dbReference type="CDD" id="cd00448">
    <property type="entry name" value="YjgF_YER057c_UK114_family"/>
    <property type="match status" value="1"/>
</dbReference>
<organism evidence="2 3">
    <name type="scientific">Botryobasidium botryosum (strain FD-172 SS1)</name>
    <dbReference type="NCBI Taxonomy" id="930990"/>
    <lineage>
        <taxon>Eukaryota</taxon>
        <taxon>Fungi</taxon>
        <taxon>Dikarya</taxon>
        <taxon>Basidiomycota</taxon>
        <taxon>Agaricomycotina</taxon>
        <taxon>Agaricomycetes</taxon>
        <taxon>Cantharellales</taxon>
        <taxon>Botryobasidiaceae</taxon>
        <taxon>Botryobasidium</taxon>
    </lineage>
</organism>
<dbReference type="HOGENOM" id="CLU_100715_7_3_1"/>
<sequence>MSTNTSLNLSSVVTEDAPGAIGPYSQAIKAGPFVFLSGFIPLSPGGTVVEGGIEEQTAQVLKNVKAVLDASGSRLDRVVKTTVFLKSMDDFASLNKVYTEFFGTHKPARSTVEVSRLPRDVLVKIECVAAL</sequence>
<evidence type="ECO:0000256" key="1">
    <source>
        <dbReference type="ARBA" id="ARBA00010552"/>
    </source>
</evidence>
<dbReference type="InterPro" id="IPR006175">
    <property type="entry name" value="YjgF/YER057c/UK114"/>
</dbReference>
<dbReference type="PANTHER" id="PTHR11803:SF58">
    <property type="entry name" value="PROTEIN HMF1-RELATED"/>
    <property type="match status" value="1"/>
</dbReference>
<dbReference type="FunFam" id="3.30.1330.40:FF:000001">
    <property type="entry name" value="L-PSP family endoribonuclease"/>
    <property type="match status" value="1"/>
</dbReference>
<dbReference type="GO" id="GO:0019239">
    <property type="term" value="F:deaminase activity"/>
    <property type="evidence" value="ECO:0007669"/>
    <property type="project" value="TreeGrafter"/>
</dbReference>
<gene>
    <name evidence="2" type="ORF">BOTBODRAFT_171858</name>
</gene>
<dbReference type="PANTHER" id="PTHR11803">
    <property type="entry name" value="2-IMINOBUTANOATE/2-IMINOPROPANOATE DEAMINASE RIDA"/>
    <property type="match status" value="1"/>
</dbReference>
<reference evidence="3" key="1">
    <citation type="journal article" date="2014" name="Proc. Natl. Acad. Sci. U.S.A.">
        <title>Extensive sampling of basidiomycete genomes demonstrates inadequacy of the white-rot/brown-rot paradigm for wood decay fungi.</title>
        <authorList>
            <person name="Riley R."/>
            <person name="Salamov A.A."/>
            <person name="Brown D.W."/>
            <person name="Nagy L.G."/>
            <person name="Floudas D."/>
            <person name="Held B.W."/>
            <person name="Levasseur A."/>
            <person name="Lombard V."/>
            <person name="Morin E."/>
            <person name="Otillar R."/>
            <person name="Lindquist E.A."/>
            <person name="Sun H."/>
            <person name="LaButti K.M."/>
            <person name="Schmutz J."/>
            <person name="Jabbour D."/>
            <person name="Luo H."/>
            <person name="Baker S.E."/>
            <person name="Pisabarro A.G."/>
            <person name="Walton J.D."/>
            <person name="Blanchette R.A."/>
            <person name="Henrissat B."/>
            <person name="Martin F."/>
            <person name="Cullen D."/>
            <person name="Hibbett D.S."/>
            <person name="Grigoriev I.V."/>
        </authorList>
    </citation>
    <scope>NUCLEOTIDE SEQUENCE [LARGE SCALE GENOMIC DNA]</scope>
    <source>
        <strain evidence="3">FD-172 SS1</strain>
    </source>
</reference>
<dbReference type="InterPro" id="IPR006056">
    <property type="entry name" value="RidA"/>
</dbReference>
<evidence type="ECO:0000313" key="2">
    <source>
        <dbReference type="EMBL" id="KDQ18192.1"/>
    </source>
</evidence>